<evidence type="ECO:0000256" key="3">
    <source>
        <dbReference type="ARBA" id="ARBA00023163"/>
    </source>
</evidence>
<name>A0ABY6Z0Y1_9BACL</name>
<sequence>MQPEVTDYAGCVIAVDDILEQIEQEVAIFARRMEFARVTSDSNEDLDRSGYLLLTSLQRRGKMTIGTLAEVFQLDISTVSRQVTPLIKHGYVLRETSDEDKRVSVLSITDEGEQKLSRVRASRRELYGRLLNDWSGEERAQFLQLLRRLNERIRSRQRDRKEKR</sequence>
<dbReference type="InterPro" id="IPR000835">
    <property type="entry name" value="HTH_MarR-typ"/>
</dbReference>
<dbReference type="InterPro" id="IPR036390">
    <property type="entry name" value="WH_DNA-bd_sf"/>
</dbReference>
<dbReference type="PROSITE" id="PS01117">
    <property type="entry name" value="HTH_MARR_1"/>
    <property type="match status" value="1"/>
</dbReference>
<dbReference type="PANTHER" id="PTHR33164">
    <property type="entry name" value="TRANSCRIPTIONAL REGULATOR, MARR FAMILY"/>
    <property type="match status" value="1"/>
</dbReference>
<evidence type="ECO:0000256" key="1">
    <source>
        <dbReference type="ARBA" id="ARBA00023015"/>
    </source>
</evidence>
<dbReference type="RefSeq" id="WP_268043885.1">
    <property type="nucleotide sequence ID" value="NZ_CP104064.1"/>
</dbReference>
<dbReference type="EMBL" id="CP104064">
    <property type="protein sequence ID" value="WAH36533.1"/>
    <property type="molecule type" value="Genomic_DNA"/>
</dbReference>
<dbReference type="PRINTS" id="PR00598">
    <property type="entry name" value="HTHMARR"/>
</dbReference>
<gene>
    <name evidence="5" type="ORF">NZD86_20365</name>
</gene>
<keyword evidence="2" id="KW-0238">DNA-binding</keyword>
<proteinExistence type="predicted"/>
<protein>
    <submittedName>
        <fullName evidence="5">MarR family transcriptional regulator</fullName>
    </submittedName>
</protein>
<dbReference type="Pfam" id="PF01047">
    <property type="entry name" value="MarR"/>
    <property type="match status" value="1"/>
</dbReference>
<keyword evidence="6" id="KW-1185">Reference proteome</keyword>
<feature type="domain" description="HTH marR-type" evidence="4">
    <location>
        <begin position="19"/>
        <end position="151"/>
    </location>
</feature>
<dbReference type="InterPro" id="IPR023187">
    <property type="entry name" value="Tscrpt_reg_MarR-type_CS"/>
</dbReference>
<dbReference type="PANTHER" id="PTHR33164:SF57">
    <property type="entry name" value="MARR-FAMILY TRANSCRIPTIONAL REGULATOR"/>
    <property type="match status" value="1"/>
</dbReference>
<organism evidence="5 6">
    <name type="scientific">Alicyclobacillus dauci</name>
    <dbReference type="NCBI Taxonomy" id="1475485"/>
    <lineage>
        <taxon>Bacteria</taxon>
        <taxon>Bacillati</taxon>
        <taxon>Bacillota</taxon>
        <taxon>Bacilli</taxon>
        <taxon>Bacillales</taxon>
        <taxon>Alicyclobacillaceae</taxon>
        <taxon>Alicyclobacillus</taxon>
    </lineage>
</organism>
<keyword evidence="3" id="KW-0804">Transcription</keyword>
<evidence type="ECO:0000256" key="2">
    <source>
        <dbReference type="ARBA" id="ARBA00023125"/>
    </source>
</evidence>
<dbReference type="SMART" id="SM00347">
    <property type="entry name" value="HTH_MARR"/>
    <property type="match status" value="1"/>
</dbReference>
<dbReference type="SUPFAM" id="SSF46785">
    <property type="entry name" value="Winged helix' DNA-binding domain"/>
    <property type="match status" value="1"/>
</dbReference>
<evidence type="ECO:0000259" key="4">
    <source>
        <dbReference type="PROSITE" id="PS50995"/>
    </source>
</evidence>
<dbReference type="PROSITE" id="PS50995">
    <property type="entry name" value="HTH_MARR_2"/>
    <property type="match status" value="1"/>
</dbReference>
<keyword evidence="1" id="KW-0805">Transcription regulation</keyword>
<dbReference type="Gene3D" id="1.10.10.10">
    <property type="entry name" value="Winged helix-like DNA-binding domain superfamily/Winged helix DNA-binding domain"/>
    <property type="match status" value="1"/>
</dbReference>
<evidence type="ECO:0000313" key="5">
    <source>
        <dbReference type="EMBL" id="WAH36533.1"/>
    </source>
</evidence>
<dbReference type="InterPro" id="IPR036388">
    <property type="entry name" value="WH-like_DNA-bd_sf"/>
</dbReference>
<accession>A0ABY6Z0Y1</accession>
<dbReference type="Proteomes" id="UP001164803">
    <property type="component" value="Chromosome"/>
</dbReference>
<evidence type="ECO:0000313" key="6">
    <source>
        <dbReference type="Proteomes" id="UP001164803"/>
    </source>
</evidence>
<reference evidence="5" key="1">
    <citation type="submission" date="2022-08" db="EMBL/GenBank/DDBJ databases">
        <title>Alicyclobacillus dauci DSM2870, complete genome.</title>
        <authorList>
            <person name="Wang Q."/>
            <person name="Cai R."/>
            <person name="Wang Z."/>
        </authorList>
    </citation>
    <scope>NUCLEOTIDE SEQUENCE</scope>
    <source>
        <strain evidence="5">DSM 28700</strain>
    </source>
</reference>
<dbReference type="InterPro" id="IPR039422">
    <property type="entry name" value="MarR/SlyA-like"/>
</dbReference>